<proteinExistence type="predicted"/>
<organism evidence="1">
    <name type="scientific">viral metagenome</name>
    <dbReference type="NCBI Taxonomy" id="1070528"/>
    <lineage>
        <taxon>unclassified sequences</taxon>
        <taxon>metagenomes</taxon>
        <taxon>organismal metagenomes</taxon>
    </lineage>
</organism>
<dbReference type="AlphaFoldDB" id="A0A6C0DSH8"/>
<evidence type="ECO:0008006" key="2">
    <source>
        <dbReference type="Google" id="ProtNLM"/>
    </source>
</evidence>
<name>A0A6C0DSH8_9ZZZZ</name>
<dbReference type="SUPFAM" id="SSF53448">
    <property type="entry name" value="Nucleotide-diphospho-sugar transferases"/>
    <property type="match status" value="1"/>
</dbReference>
<reference evidence="1" key="1">
    <citation type="journal article" date="2020" name="Nature">
        <title>Giant virus diversity and host interactions through global metagenomics.</title>
        <authorList>
            <person name="Schulz F."/>
            <person name="Roux S."/>
            <person name="Paez-Espino D."/>
            <person name="Jungbluth S."/>
            <person name="Walsh D.A."/>
            <person name="Denef V.J."/>
            <person name="McMahon K.D."/>
            <person name="Konstantinidis K.T."/>
            <person name="Eloe-Fadrosh E.A."/>
            <person name="Kyrpides N.C."/>
            <person name="Woyke T."/>
        </authorList>
    </citation>
    <scope>NUCLEOTIDE SEQUENCE</scope>
    <source>
        <strain evidence="1">GVMAG-M-3300023174-49</strain>
    </source>
</reference>
<accession>A0A6C0DSH8</accession>
<dbReference type="InterPro" id="IPR029044">
    <property type="entry name" value="Nucleotide-diphossugar_trans"/>
</dbReference>
<dbReference type="EMBL" id="MN739661">
    <property type="protein sequence ID" value="QHT18989.1"/>
    <property type="molecule type" value="Genomic_DNA"/>
</dbReference>
<sequence length="329" mass="37857">MSDNDEHISYDIIDDHAEDEEGEIKENVFHETSKSIPNLPKAQPANIQSNVNNYTFDDKIKEYLAANRVKLAILTPCYGSLCFVNYVQCLMATNDLCHKYGIEVVIEFCRNDSLVSRARNNLVAKAMNDPNVTHVLFIDADITWSPIDVFKLILSDKSLVGGVYPLKSYFWDKIINDEKNPNVVQSWIDRKNNSQFKDRISDREMIQYNLLKYNINYIGTQLAIQKNLARVKHLATGFMMFKRKVIEQMSRAFPSTKYVDDVGFLSGTENDHAYALFDCGVEDGHYYSEDWLFCHRWSKMGGSIWIDVSISLMHTGNEDFRGCYLASIM</sequence>
<evidence type="ECO:0000313" key="1">
    <source>
        <dbReference type="EMBL" id="QHT18989.1"/>
    </source>
</evidence>
<protein>
    <recommendedName>
        <fullName evidence="2">Nucleotide-diphospho-sugar transferase domain-containing protein</fullName>
    </recommendedName>
</protein>
<dbReference type="Gene3D" id="3.90.550.10">
    <property type="entry name" value="Spore Coat Polysaccharide Biosynthesis Protein SpsA, Chain A"/>
    <property type="match status" value="1"/>
</dbReference>